<dbReference type="Pfam" id="PF13406">
    <property type="entry name" value="SLT_2"/>
    <property type="match status" value="1"/>
</dbReference>
<proteinExistence type="predicted"/>
<dbReference type="Gene3D" id="1.10.530.10">
    <property type="match status" value="1"/>
</dbReference>
<dbReference type="GO" id="GO:0009253">
    <property type="term" value="P:peptidoglycan catabolic process"/>
    <property type="evidence" value="ECO:0007669"/>
    <property type="project" value="TreeGrafter"/>
</dbReference>
<dbReference type="EMBL" id="BMJJ01000001">
    <property type="protein sequence ID" value="GGD05610.1"/>
    <property type="molecule type" value="Genomic_DNA"/>
</dbReference>
<evidence type="ECO:0000313" key="3">
    <source>
        <dbReference type="EMBL" id="GGD05610.1"/>
    </source>
</evidence>
<dbReference type="InterPro" id="IPR023346">
    <property type="entry name" value="Lysozyme-like_dom_sf"/>
</dbReference>
<dbReference type="RefSeq" id="WP_188849021.1">
    <property type="nucleotide sequence ID" value="NZ_BMJJ01000001.1"/>
</dbReference>
<comment type="caution">
    <text evidence="3">The sequence shown here is derived from an EMBL/GenBank/DDBJ whole genome shotgun (WGS) entry which is preliminary data.</text>
</comment>
<feature type="signal peptide" evidence="1">
    <location>
        <begin position="1"/>
        <end position="22"/>
    </location>
</feature>
<dbReference type="PANTHER" id="PTHR30163">
    <property type="entry name" value="MEMBRANE-BOUND LYTIC MUREIN TRANSGLYCOSYLASE B"/>
    <property type="match status" value="1"/>
</dbReference>
<dbReference type="InterPro" id="IPR011970">
    <property type="entry name" value="MltB_2"/>
</dbReference>
<dbReference type="InterPro" id="IPR036365">
    <property type="entry name" value="PGBD-like_sf"/>
</dbReference>
<dbReference type="SUPFAM" id="SSF53955">
    <property type="entry name" value="Lysozyme-like"/>
    <property type="match status" value="1"/>
</dbReference>
<protein>
    <submittedName>
        <fullName evidence="3">Membrane protein</fullName>
    </submittedName>
</protein>
<dbReference type="Proteomes" id="UP000613160">
    <property type="component" value="Unassembled WGS sequence"/>
</dbReference>
<dbReference type="InterPro" id="IPR031304">
    <property type="entry name" value="SLT_2"/>
</dbReference>
<reference evidence="3" key="1">
    <citation type="journal article" date="2014" name="Int. J. Syst. Evol. Microbiol.">
        <title>Complete genome sequence of Corynebacterium casei LMG S-19264T (=DSM 44701T), isolated from a smear-ripened cheese.</title>
        <authorList>
            <consortium name="US DOE Joint Genome Institute (JGI-PGF)"/>
            <person name="Walter F."/>
            <person name="Albersmeier A."/>
            <person name="Kalinowski J."/>
            <person name="Ruckert C."/>
        </authorList>
    </citation>
    <scope>NUCLEOTIDE SEQUENCE</scope>
    <source>
        <strain evidence="3">CGMCC 1.15493</strain>
    </source>
</reference>
<dbReference type="InterPro" id="IPR043426">
    <property type="entry name" value="MltB-like"/>
</dbReference>
<feature type="domain" description="Transglycosylase SLT" evidence="2">
    <location>
        <begin position="32"/>
        <end position="335"/>
    </location>
</feature>
<dbReference type="CDD" id="cd13399">
    <property type="entry name" value="Slt35-like"/>
    <property type="match status" value="1"/>
</dbReference>
<dbReference type="NCBIfam" id="TIGR02283">
    <property type="entry name" value="MltB_2"/>
    <property type="match status" value="1"/>
</dbReference>
<gene>
    <name evidence="3" type="ORF">GCM10011335_05670</name>
</gene>
<dbReference type="AlphaFoldDB" id="A0A916XST8"/>
<reference evidence="3" key="2">
    <citation type="submission" date="2020-09" db="EMBL/GenBank/DDBJ databases">
        <authorList>
            <person name="Sun Q."/>
            <person name="Zhou Y."/>
        </authorList>
    </citation>
    <scope>NUCLEOTIDE SEQUENCE</scope>
    <source>
        <strain evidence="3">CGMCC 1.15493</strain>
    </source>
</reference>
<sequence length="411" mass="44024">MTFAARLAALLTALLLAFPAAAQTGDIARGFQRFLETDIWPAAKARGVPRPIFDAAFKGVKPNLKLPDLQLPGDAAKVEENNFQAEFQSPSAYFNESAVAGLAARGRGLMATHRAVLSRIEAKTGVPAAIIVAIWGRESGFGAAKIPHNAFEVLATKAYLARRKEMFREELLAALDIVADGHLKVSEMRSSWAGALGQPQFMPSKFLAFAVDQDGDGRRDIWNSVPDTLASIGHYLQKAGWVAGRDWGFEANVPDSVSCAVEGPDKGRPIRDFVSAGVTRVSGRPFPANEVGATGHLMMPAGRNGPAFIATPNFYTLKVYNNSDLYALFIGHVADRMAGGGAFKGGWVQVEGMTRGDVARMQEKLVGRGYDVGGADGLPGFKTRRSIGDYEASAGLSPTCWPSRDLAARLK</sequence>
<dbReference type="GO" id="GO:0008933">
    <property type="term" value="F:peptidoglycan lytic transglycosylase activity"/>
    <property type="evidence" value="ECO:0007669"/>
    <property type="project" value="TreeGrafter"/>
</dbReference>
<evidence type="ECO:0000313" key="4">
    <source>
        <dbReference type="Proteomes" id="UP000613160"/>
    </source>
</evidence>
<feature type="chain" id="PRO_5037747051" evidence="1">
    <location>
        <begin position="23"/>
        <end position="411"/>
    </location>
</feature>
<organism evidence="3 4">
    <name type="scientific">Aureimonas glaciei</name>
    <dbReference type="NCBI Taxonomy" id="1776957"/>
    <lineage>
        <taxon>Bacteria</taxon>
        <taxon>Pseudomonadati</taxon>
        <taxon>Pseudomonadota</taxon>
        <taxon>Alphaproteobacteria</taxon>
        <taxon>Hyphomicrobiales</taxon>
        <taxon>Aurantimonadaceae</taxon>
        <taxon>Aureimonas</taxon>
    </lineage>
</organism>
<name>A0A916XST8_9HYPH</name>
<dbReference type="SUPFAM" id="SSF47090">
    <property type="entry name" value="PGBD-like"/>
    <property type="match status" value="1"/>
</dbReference>
<accession>A0A916XST8</accession>
<keyword evidence="4" id="KW-1185">Reference proteome</keyword>
<keyword evidence="1" id="KW-0732">Signal</keyword>
<evidence type="ECO:0000259" key="2">
    <source>
        <dbReference type="Pfam" id="PF13406"/>
    </source>
</evidence>
<dbReference type="Gene3D" id="1.10.8.350">
    <property type="entry name" value="Bacterial muramidase"/>
    <property type="match status" value="1"/>
</dbReference>
<evidence type="ECO:0000256" key="1">
    <source>
        <dbReference type="SAM" id="SignalP"/>
    </source>
</evidence>
<dbReference type="PANTHER" id="PTHR30163:SF8">
    <property type="entry name" value="LYTIC MUREIN TRANSGLYCOSYLASE"/>
    <property type="match status" value="1"/>
</dbReference>